<dbReference type="PANTHER" id="PTHR33375:SF1">
    <property type="entry name" value="CHROMOSOME-PARTITIONING PROTEIN PARB-RELATED"/>
    <property type="match status" value="1"/>
</dbReference>
<dbReference type="InterPro" id="IPR003115">
    <property type="entry name" value="ParB_N"/>
</dbReference>
<evidence type="ECO:0000259" key="4">
    <source>
        <dbReference type="SMART" id="SM00470"/>
    </source>
</evidence>
<dbReference type="PRINTS" id="PR00508">
    <property type="entry name" value="S21N4MTFRASE"/>
</dbReference>
<evidence type="ECO:0000313" key="6">
    <source>
        <dbReference type="Proteomes" id="UP001240561"/>
    </source>
</evidence>
<dbReference type="Pfam" id="PF02195">
    <property type="entry name" value="ParB_N"/>
    <property type="match status" value="1"/>
</dbReference>
<gene>
    <name evidence="5" type="ORF">QP177_05765</name>
</gene>
<evidence type="ECO:0000256" key="1">
    <source>
        <dbReference type="ARBA" id="ARBA00022603"/>
    </source>
</evidence>
<dbReference type="Gene3D" id="3.90.1530.10">
    <property type="entry name" value="Conserved hypothetical protein from pyrococcus furiosus pfu- 392566-001, ParB domain"/>
    <property type="match status" value="1"/>
</dbReference>
<evidence type="ECO:0000313" key="5">
    <source>
        <dbReference type="EMBL" id="MDK6696066.1"/>
    </source>
</evidence>
<dbReference type="EC" id="2.1.1.-" evidence="3"/>
<dbReference type="SUPFAM" id="SSF53335">
    <property type="entry name" value="S-adenosyl-L-methionine-dependent methyltransferases"/>
    <property type="match status" value="1"/>
</dbReference>
<keyword evidence="2" id="KW-0808">Transferase</keyword>
<dbReference type="GO" id="GO:0032259">
    <property type="term" value="P:methylation"/>
    <property type="evidence" value="ECO:0007669"/>
    <property type="project" value="UniProtKB-KW"/>
</dbReference>
<dbReference type="Pfam" id="PF01555">
    <property type="entry name" value="N6_N4_Mtase"/>
    <property type="match status" value="1"/>
</dbReference>
<name>A0ABD4ZBM4_GARVA</name>
<dbReference type="EMBL" id="JASOGJ010000009">
    <property type="protein sequence ID" value="MDK6696066.1"/>
    <property type="molecule type" value="Genomic_DNA"/>
</dbReference>
<dbReference type="Proteomes" id="UP001240561">
    <property type="component" value="Unassembled WGS sequence"/>
</dbReference>
<comment type="similarity">
    <text evidence="3">Belongs to the N(4)/N(6)-methyltransferase family.</text>
</comment>
<dbReference type="PANTHER" id="PTHR33375">
    <property type="entry name" value="CHROMOSOME-PARTITIONING PROTEIN PARB-RELATED"/>
    <property type="match status" value="1"/>
</dbReference>
<dbReference type="CDD" id="cd16403">
    <property type="entry name" value="ParB_N_like_MT"/>
    <property type="match status" value="1"/>
</dbReference>
<comment type="caution">
    <text evidence="5">The sequence shown here is derived from an EMBL/GenBank/DDBJ whole genome shotgun (WGS) entry which is preliminary data.</text>
</comment>
<organism evidence="5 6">
    <name type="scientific">Gardnerella vaginalis</name>
    <dbReference type="NCBI Taxonomy" id="2702"/>
    <lineage>
        <taxon>Bacteria</taxon>
        <taxon>Bacillati</taxon>
        <taxon>Actinomycetota</taxon>
        <taxon>Actinomycetes</taxon>
        <taxon>Bifidobacteriales</taxon>
        <taxon>Bifidobacteriaceae</taxon>
        <taxon>Gardnerella</taxon>
    </lineage>
</organism>
<dbReference type="InterPro" id="IPR015840">
    <property type="entry name" value="DNA_MeTrfase_ParB"/>
</dbReference>
<feature type="domain" description="ParB-like N-terminal" evidence="4">
    <location>
        <begin position="8"/>
        <end position="93"/>
    </location>
</feature>
<evidence type="ECO:0000256" key="2">
    <source>
        <dbReference type="ARBA" id="ARBA00022679"/>
    </source>
</evidence>
<dbReference type="PIRSF" id="PIRSF036758">
    <property type="entry name" value="Aden_M_ParB"/>
    <property type="match status" value="1"/>
</dbReference>
<dbReference type="InterPro" id="IPR036086">
    <property type="entry name" value="ParB/Sulfiredoxin_sf"/>
</dbReference>
<dbReference type="GO" id="GO:0008168">
    <property type="term" value="F:methyltransferase activity"/>
    <property type="evidence" value="ECO:0007669"/>
    <property type="project" value="UniProtKB-KW"/>
</dbReference>
<evidence type="ECO:0000256" key="3">
    <source>
        <dbReference type="RuleBase" id="RU362026"/>
    </source>
</evidence>
<dbReference type="InterPro" id="IPR050336">
    <property type="entry name" value="Chromosome_partition/occlusion"/>
</dbReference>
<keyword evidence="1 5" id="KW-0489">Methyltransferase</keyword>
<dbReference type="InterPro" id="IPR002941">
    <property type="entry name" value="DNA_methylase_N4/N6"/>
</dbReference>
<dbReference type="RefSeq" id="WP_285060771.1">
    <property type="nucleotide sequence ID" value="NZ_JASOGJ010000009.1"/>
</dbReference>
<dbReference type="InterPro" id="IPR029063">
    <property type="entry name" value="SAM-dependent_MTases_sf"/>
</dbReference>
<protein>
    <recommendedName>
        <fullName evidence="3">Methyltransferase</fullName>
        <ecNumber evidence="3">2.1.1.-</ecNumber>
    </recommendedName>
</protein>
<reference evidence="5 6" key="1">
    <citation type="submission" date="2023-05" db="EMBL/GenBank/DDBJ databases">
        <title>Cataloging the Phylogenetic Diversity of Human Bladder Bacteria.</title>
        <authorList>
            <person name="Du J."/>
        </authorList>
    </citation>
    <scope>NUCLEOTIDE SEQUENCE [LARGE SCALE GENOMIC DNA]</scope>
    <source>
        <strain evidence="5 6">UMB9230</strain>
    </source>
</reference>
<dbReference type="SUPFAM" id="SSF110849">
    <property type="entry name" value="ParB/Sulfiredoxin"/>
    <property type="match status" value="1"/>
</dbReference>
<sequence>MEKEMQYYLADVSELIPYVRNARTHSEVQVSQIAASIREFGFLSPILVAEDNTILAGHGRLAAALKLGLKKVPCVKENHLTETQKRAYIIADNKLSLNAGWDNELLAVELSELEGADFNLDLLGFDEVELSSIFDADKDVSDDDFDVEKELEEPCFSKTGDIWMLGKHRIICGDSTDSSTFEKLLGETKVNLVCTDAPYFVNLENASGKIKNDDLSDKEGYEFLMKVFTNFKNSMAADASIYEFYATMKARVFYDAFEDAGFKVAAGLIWKKPRAPLMRTDWKFNMEPIIYGWRKDGKHKWYGDQKQTAVFEFDGIKNSKEEGCGHPSSKPVPLIAYLIKQSTQTNSVVLDGFLGSASTLIACEQIGRVCFGVELEPKFIDVAVKRYMKFHEDKAKDVVLIRDGKQYSYEQAIEMMKEAGDE</sequence>
<accession>A0ABD4ZBM4</accession>
<dbReference type="SMART" id="SM00470">
    <property type="entry name" value="ParB"/>
    <property type="match status" value="1"/>
</dbReference>
<dbReference type="Gene3D" id="3.40.50.150">
    <property type="entry name" value="Vaccinia Virus protein VP39"/>
    <property type="match status" value="1"/>
</dbReference>
<proteinExistence type="inferred from homology"/>
<dbReference type="InterPro" id="IPR001091">
    <property type="entry name" value="RM_Methyltransferase"/>
</dbReference>
<dbReference type="AlphaFoldDB" id="A0ABD4ZBM4"/>